<organism evidence="1 2">
    <name type="scientific">Streptosporangium saharense</name>
    <dbReference type="NCBI Taxonomy" id="1706840"/>
    <lineage>
        <taxon>Bacteria</taxon>
        <taxon>Bacillati</taxon>
        <taxon>Actinomycetota</taxon>
        <taxon>Actinomycetes</taxon>
        <taxon>Streptosporangiales</taxon>
        <taxon>Streptosporangiaceae</taxon>
        <taxon>Streptosporangium</taxon>
    </lineage>
</organism>
<name>A0A7W7QVL1_9ACTN</name>
<sequence length="96" mass="10495">MAPVKHKRKLLTLGADNSDPFIDDGFGRFSRMAWSSVLITLSPETDALKPKPFTLGADNPDPLIDDGFGLGFLDGVVFGTDRPWSIDSSTGRRNRT</sequence>
<dbReference type="RefSeq" id="WP_184724517.1">
    <property type="nucleotide sequence ID" value="NZ_JACHJP010000013.1"/>
</dbReference>
<gene>
    <name evidence="1" type="ORF">FHS44_007553</name>
</gene>
<proteinExistence type="predicted"/>
<keyword evidence="2" id="KW-1185">Reference proteome</keyword>
<evidence type="ECO:0000313" key="2">
    <source>
        <dbReference type="Proteomes" id="UP000552644"/>
    </source>
</evidence>
<dbReference type="EMBL" id="JACHJP010000013">
    <property type="protein sequence ID" value="MBB4920404.1"/>
    <property type="molecule type" value="Genomic_DNA"/>
</dbReference>
<protein>
    <submittedName>
        <fullName evidence="1">Uncharacterized protein</fullName>
    </submittedName>
</protein>
<accession>A0A7W7QVL1</accession>
<evidence type="ECO:0000313" key="1">
    <source>
        <dbReference type="EMBL" id="MBB4920404.1"/>
    </source>
</evidence>
<comment type="caution">
    <text evidence="1">The sequence shown here is derived from an EMBL/GenBank/DDBJ whole genome shotgun (WGS) entry which is preliminary data.</text>
</comment>
<dbReference type="Proteomes" id="UP000552644">
    <property type="component" value="Unassembled WGS sequence"/>
</dbReference>
<reference evidence="1 2" key="1">
    <citation type="submission" date="2020-08" db="EMBL/GenBank/DDBJ databases">
        <title>Genomic Encyclopedia of Type Strains, Phase III (KMG-III): the genomes of soil and plant-associated and newly described type strains.</title>
        <authorList>
            <person name="Whitman W."/>
        </authorList>
    </citation>
    <scope>NUCLEOTIDE SEQUENCE [LARGE SCALE GENOMIC DNA]</scope>
    <source>
        <strain evidence="1 2">CECT 8840</strain>
    </source>
</reference>
<dbReference type="AlphaFoldDB" id="A0A7W7QVL1"/>